<protein>
    <recommendedName>
        <fullName evidence="4">DDE Tnp4 domain-containing protein</fullName>
    </recommendedName>
</protein>
<keyword evidence="6" id="KW-1185">Reference proteome</keyword>
<dbReference type="EMBL" id="ATAM02000001">
    <property type="protein sequence ID" value="KAL0255789.1"/>
    <property type="molecule type" value="Genomic_DNA"/>
</dbReference>
<organism evidence="5 6">
    <name type="scientific">Cryptococcus tetragattii IND107</name>
    <dbReference type="NCBI Taxonomy" id="1296105"/>
    <lineage>
        <taxon>Eukaryota</taxon>
        <taxon>Fungi</taxon>
        <taxon>Dikarya</taxon>
        <taxon>Basidiomycota</taxon>
        <taxon>Agaricomycotina</taxon>
        <taxon>Tremellomycetes</taxon>
        <taxon>Tremellales</taxon>
        <taxon>Cryptococcaceae</taxon>
        <taxon>Cryptococcus</taxon>
        <taxon>Cryptococcus gattii species complex</taxon>
    </lineage>
</organism>
<feature type="domain" description="DDE Tnp4" evidence="4">
    <location>
        <begin position="250"/>
        <end position="354"/>
    </location>
</feature>
<accession>A0ABR3C8J1</accession>
<evidence type="ECO:0000256" key="2">
    <source>
        <dbReference type="ARBA" id="ARBA00022723"/>
    </source>
</evidence>
<dbReference type="Proteomes" id="UP000054399">
    <property type="component" value="Unassembled WGS sequence"/>
</dbReference>
<comment type="caution">
    <text evidence="5">The sequence shown here is derived from an EMBL/GenBank/DDBJ whole genome shotgun (WGS) entry which is preliminary data.</text>
</comment>
<evidence type="ECO:0000313" key="5">
    <source>
        <dbReference type="EMBL" id="KAL0255789.1"/>
    </source>
</evidence>
<evidence type="ECO:0000256" key="1">
    <source>
        <dbReference type="ARBA" id="ARBA00001968"/>
    </source>
</evidence>
<dbReference type="GeneID" id="91987454"/>
<comment type="cofactor">
    <cofactor evidence="1">
        <name>a divalent metal cation</name>
        <dbReference type="ChEBI" id="CHEBI:60240"/>
    </cofactor>
</comment>
<name>A0ABR3C8J1_9TREE</name>
<gene>
    <name evidence="5" type="ORF">I308_100596</name>
</gene>
<evidence type="ECO:0000256" key="3">
    <source>
        <dbReference type="SAM" id="MobiDB-lite"/>
    </source>
</evidence>
<feature type="region of interest" description="Disordered" evidence="3">
    <location>
        <begin position="389"/>
        <end position="408"/>
    </location>
</feature>
<reference evidence="5 6" key="2">
    <citation type="submission" date="2024-01" db="EMBL/GenBank/DDBJ databases">
        <title>Comparative genomics of Cryptococcus and Kwoniella reveals pathogenesis evolution and contrasting modes of karyotype evolution via chromosome fusion or intercentromeric recombination.</title>
        <authorList>
            <person name="Coelho M.A."/>
            <person name="David-Palma M."/>
            <person name="Shea T."/>
            <person name="Bowers K."/>
            <person name="Mcginley-Smith S."/>
            <person name="Mohammad A.W."/>
            <person name="Gnirke A."/>
            <person name="Yurkov A.M."/>
            <person name="Nowrousian M."/>
            <person name="Sun S."/>
            <person name="Cuomo C.A."/>
            <person name="Heitman J."/>
        </authorList>
    </citation>
    <scope>NUCLEOTIDE SEQUENCE [LARGE SCALE GENOMIC DNA]</scope>
    <source>
        <strain evidence="5 6">IND107</strain>
    </source>
</reference>
<dbReference type="Pfam" id="PF13359">
    <property type="entry name" value="DDE_Tnp_4"/>
    <property type="match status" value="1"/>
</dbReference>
<sequence length="432" mass="50217">MAVAGYLQFFQVVILAQRFCGLPDDFDHMYPGFYAYLAKCYLFFKHLGIPFRAPHLFLLMNLSPRRTRLVTLAIQRQLQFLSKQRFLERPNKYKPRNRLGERVWEKVIHGKSDKLFKRNARMSKETFVKLYLNIQDDPIFVNKSRNPQGHAAYQLYVTLVRLGRRGNGMSHGEVGEKLDISAGASVLYTLLCLGALHRCLLAKGYLRWPDAIEREKIARAFGQVSPFVRLVGLMDGTQIEVEYIPGSTRIYQHPHEFFSHKEYLLADSGFTSNDSCVPSYKRTASWRGRNNALSHAQTKFNNSVKKVRVGVERTIGYWKARFQSLKLLSPPIKSADHHVIRATIWIQVIAILHNFILKHDGPEELADEDIFSQAELQQILREEQRRQREMENEGSALLTPEERQGPDRWRKEVQRKLEVVNRWSQATIYGDR</sequence>
<keyword evidence="2" id="KW-0479">Metal-binding</keyword>
<dbReference type="RefSeq" id="XP_066617066.1">
    <property type="nucleotide sequence ID" value="XM_066755165.1"/>
</dbReference>
<dbReference type="InterPro" id="IPR027806">
    <property type="entry name" value="HARBI1_dom"/>
</dbReference>
<evidence type="ECO:0000313" key="6">
    <source>
        <dbReference type="Proteomes" id="UP000054399"/>
    </source>
</evidence>
<proteinExistence type="predicted"/>
<reference evidence="6" key="1">
    <citation type="submission" date="2015-01" db="EMBL/GenBank/DDBJ databases">
        <title>The Genome Sequence of Cryptococcus gattii MMRL2647.</title>
        <authorList>
            <consortium name="The Broad Institute Genomics Platform"/>
            <person name="Cuomo C."/>
            <person name="Litvintseva A."/>
            <person name="Chen Y."/>
            <person name="Heitman J."/>
            <person name="Sun S."/>
            <person name="Springer D."/>
            <person name="Dromer F."/>
            <person name="Young S."/>
            <person name="Zeng Q."/>
            <person name="Gargeya S."/>
            <person name="Abouelleil A."/>
            <person name="Alvarado L."/>
            <person name="Chapman S.B."/>
            <person name="Gainer-Dewar J."/>
            <person name="Goldberg J."/>
            <person name="Griggs A."/>
            <person name="Gujja S."/>
            <person name="Hansen M."/>
            <person name="Howarth C."/>
            <person name="Imamovic A."/>
            <person name="Larimer J."/>
            <person name="Murphy C."/>
            <person name="Naylor J."/>
            <person name="Pearson M."/>
            <person name="Priest M."/>
            <person name="Roberts A."/>
            <person name="Saif S."/>
            <person name="Shea T."/>
            <person name="Sykes S."/>
            <person name="Wortman J."/>
            <person name="Nusbaum C."/>
            <person name="Birren B."/>
        </authorList>
    </citation>
    <scope>NUCLEOTIDE SEQUENCE [LARGE SCALE GENOMIC DNA]</scope>
    <source>
        <strain evidence="6">IND107</strain>
    </source>
</reference>
<evidence type="ECO:0000259" key="4">
    <source>
        <dbReference type="Pfam" id="PF13359"/>
    </source>
</evidence>